<organism evidence="8">
    <name type="scientific">Monodopsis sp. MarTras21</name>
    <dbReference type="NCBI Taxonomy" id="1745953"/>
    <lineage>
        <taxon>Eukaryota</taxon>
        <taxon>Sar</taxon>
        <taxon>Stramenopiles</taxon>
        <taxon>Ochrophyta</taxon>
        <taxon>Eustigmatophyceae</taxon>
        <taxon>Eustigmatales</taxon>
        <taxon>Monodopsidaceae</taxon>
        <taxon>Monodopsis</taxon>
    </lineage>
</organism>
<dbReference type="AlphaFoldDB" id="A0A1D8RD87"/>
<name>A0A1D8RD87_9STRA</name>
<keyword evidence="4 6" id="KW-0689">Ribosomal protein</keyword>
<evidence type="ECO:0000259" key="7">
    <source>
        <dbReference type="Pfam" id="PF00177"/>
    </source>
</evidence>
<dbReference type="GO" id="GO:0009507">
    <property type="term" value="C:chloroplast"/>
    <property type="evidence" value="ECO:0007669"/>
    <property type="project" value="UniProtKB-SubCell"/>
</dbReference>
<evidence type="ECO:0000256" key="5">
    <source>
        <dbReference type="ARBA" id="ARBA00023274"/>
    </source>
</evidence>
<dbReference type="NCBIfam" id="TIGR01029">
    <property type="entry name" value="rpsG_bact"/>
    <property type="match status" value="1"/>
</dbReference>
<dbReference type="InterPro" id="IPR023798">
    <property type="entry name" value="Ribosomal_uS7_dom"/>
</dbReference>
<keyword evidence="5 6" id="KW-0687">Ribonucleoprotein</keyword>
<dbReference type="FunFam" id="1.10.455.10:FF:000001">
    <property type="entry name" value="30S ribosomal protein S7"/>
    <property type="match status" value="1"/>
</dbReference>
<dbReference type="PANTHER" id="PTHR11205">
    <property type="entry name" value="RIBOSOMAL PROTEIN S7"/>
    <property type="match status" value="1"/>
</dbReference>
<gene>
    <name evidence="6 8" type="primary">rps7</name>
</gene>
<reference evidence="8" key="1">
    <citation type="submission" date="2016-09" db="EMBL/GenBank/DDBJ databases">
        <title>The plastid genome of some eustigmatophyte algae harbours a bacteria-derived six-gene cluster for biosynthesis of a novel secondary metabolite.</title>
        <authorList>
            <person name="Yurchenko T."/>
            <person name="Sevcikova T."/>
            <person name="Strnad H."/>
            <person name="Butenko A."/>
            <person name="Elias M."/>
        </authorList>
    </citation>
    <scope>NUCLEOTIDE SEQUENCE</scope>
</reference>
<comment type="subunit">
    <text evidence="6">Part of the 30S ribosomal subunit.</text>
</comment>
<dbReference type="GO" id="GO:0019843">
    <property type="term" value="F:rRNA binding"/>
    <property type="evidence" value="ECO:0007669"/>
    <property type="project" value="UniProtKB-UniRule"/>
</dbReference>
<dbReference type="InterPro" id="IPR036823">
    <property type="entry name" value="Ribosomal_uS7_dom_sf"/>
</dbReference>
<dbReference type="InterPro" id="IPR000235">
    <property type="entry name" value="Ribosomal_uS7"/>
</dbReference>
<dbReference type="HAMAP" id="MF_00480_B">
    <property type="entry name" value="Ribosomal_uS7_B"/>
    <property type="match status" value="1"/>
</dbReference>
<accession>A0A1D8RD87</accession>
<evidence type="ECO:0000256" key="4">
    <source>
        <dbReference type="ARBA" id="ARBA00022980"/>
    </source>
</evidence>
<keyword evidence="8" id="KW-0150">Chloroplast</keyword>
<dbReference type="GO" id="GO:0006412">
    <property type="term" value="P:translation"/>
    <property type="evidence" value="ECO:0007669"/>
    <property type="project" value="UniProtKB-UniRule"/>
</dbReference>
<comment type="similarity">
    <text evidence="1 6">Belongs to the universal ribosomal protein uS7 family.</text>
</comment>
<evidence type="ECO:0000256" key="3">
    <source>
        <dbReference type="ARBA" id="ARBA00022884"/>
    </source>
</evidence>
<evidence type="ECO:0000256" key="2">
    <source>
        <dbReference type="ARBA" id="ARBA00022730"/>
    </source>
</evidence>
<geneLocation type="chloroplast" evidence="8"/>
<sequence>MSRRKRIKKRLPGPDSVYKSYLVSLLSLRVLKSGKKQLAERIVYRALEYVKQKTNVEGLVTLEKAVQNVSPIVELKPKRIGGATYQVPIEVKRLRATNLALKWILRFSRDRSGKNMSFKLARELMDASKGIGNSIRRREEVHKMAEANKAFSFFKSKK</sequence>
<comment type="function">
    <text evidence="6">One of the primary rRNA binding proteins, it binds directly to 16S rRNA where it nucleates assembly of the head domain of the 30S subunit.</text>
</comment>
<dbReference type="Pfam" id="PF00177">
    <property type="entry name" value="Ribosomal_S7"/>
    <property type="match status" value="1"/>
</dbReference>
<dbReference type="SUPFAM" id="SSF47973">
    <property type="entry name" value="Ribosomal protein S7"/>
    <property type="match status" value="1"/>
</dbReference>
<feature type="domain" description="Small ribosomal subunit protein uS7" evidence="7">
    <location>
        <begin position="2"/>
        <end position="149"/>
    </location>
</feature>
<dbReference type="PIRSF" id="PIRSF002122">
    <property type="entry name" value="RPS7p_RPS7a_RPS5e_RPS7o"/>
    <property type="match status" value="1"/>
</dbReference>
<dbReference type="InterPro" id="IPR005717">
    <property type="entry name" value="Ribosomal_uS7_bac/org-type"/>
</dbReference>
<dbReference type="Gene3D" id="1.10.455.10">
    <property type="entry name" value="Ribosomal protein S7 domain"/>
    <property type="match status" value="1"/>
</dbReference>
<dbReference type="EMBL" id="KX839260">
    <property type="protein sequence ID" value="AOW70693.1"/>
    <property type="molecule type" value="Genomic_DNA"/>
</dbReference>
<keyword evidence="3 6" id="KW-0694">RNA-binding</keyword>
<protein>
    <recommendedName>
        <fullName evidence="6">Small ribosomal subunit protein uS7c</fullName>
    </recommendedName>
</protein>
<keyword evidence="8" id="KW-0934">Plastid</keyword>
<keyword evidence="2 6" id="KW-0699">rRNA-binding</keyword>
<comment type="subcellular location">
    <subcellularLocation>
        <location evidence="6">Plastid</location>
        <location evidence="6">Chloroplast</location>
    </subcellularLocation>
</comment>
<dbReference type="GO" id="GO:0015935">
    <property type="term" value="C:small ribosomal subunit"/>
    <property type="evidence" value="ECO:0007669"/>
    <property type="project" value="InterPro"/>
</dbReference>
<dbReference type="GO" id="GO:0003735">
    <property type="term" value="F:structural constituent of ribosome"/>
    <property type="evidence" value="ECO:0007669"/>
    <property type="project" value="InterPro"/>
</dbReference>
<evidence type="ECO:0000313" key="8">
    <source>
        <dbReference type="EMBL" id="AOW70693.1"/>
    </source>
</evidence>
<proteinExistence type="inferred from homology"/>
<evidence type="ECO:0000256" key="6">
    <source>
        <dbReference type="HAMAP-Rule" id="MF_00480"/>
    </source>
</evidence>
<evidence type="ECO:0000256" key="1">
    <source>
        <dbReference type="ARBA" id="ARBA00007151"/>
    </source>
</evidence>